<dbReference type="OrthoDB" id="24041at2"/>
<evidence type="ECO:0000256" key="2">
    <source>
        <dbReference type="ARBA" id="ARBA00022741"/>
    </source>
</evidence>
<protein>
    <submittedName>
        <fullName evidence="6">ATP-grasp domain-containing protein</fullName>
    </submittedName>
</protein>
<dbReference type="Proteomes" id="UP000266677">
    <property type="component" value="Unassembled WGS sequence"/>
</dbReference>
<evidence type="ECO:0000256" key="4">
    <source>
        <dbReference type="PROSITE-ProRule" id="PRU00409"/>
    </source>
</evidence>
<keyword evidence="3 4" id="KW-0067">ATP-binding</keyword>
<reference evidence="6 7" key="1">
    <citation type="submission" date="2018-09" db="EMBL/GenBank/DDBJ databases">
        <title>YIM PH21274 draft genome.</title>
        <authorList>
            <person name="Miao C."/>
        </authorList>
    </citation>
    <scope>NUCLEOTIDE SEQUENCE [LARGE SCALE GENOMIC DNA]</scope>
    <source>
        <strain evidence="6 7">YIM PH 21724</strain>
    </source>
</reference>
<keyword evidence="1" id="KW-0436">Ligase</keyword>
<sequence length="411" mass="44678">MSTRPVLVLVDALSTGALLARHAAAEYRLVHVRSRQALPAVFAASLPSELFVADLVYPSRADDVVSLLAEYDPVAVIPASEFGIEAADEIAWKLGLRGNDPALSGIRRDKYLMLEAVAAAGLRTARQYTSSDVEAVLQWRRCAGLDRIVVKPLDSAGSDDVFICATDAEVRAAAASILGKTNLMLRTNAVALAQEYLVGEEYIVNSVSRDGEHWCTDVWISRKRTSADGRRIYDFEDLVSPRDPWLPELLEYVRGCLDALGVVNGPAHTELIRTALGPMLLETGARLSGLANPAALDRCTGVNQVDLTLDCYAGGGRALAARAAVYDRAEPARCVNLIARRELPFPRAELAAALARLPAFESARFRFAQAQPTRPTVDLNSSPGVVFLVHPDPEVIRSSYRALRQLEHQLL</sequence>
<dbReference type="SUPFAM" id="SSF56059">
    <property type="entry name" value="Glutathione synthetase ATP-binding domain-like"/>
    <property type="match status" value="1"/>
</dbReference>
<proteinExistence type="predicted"/>
<organism evidence="6 7">
    <name type="scientific">Nocardia panacis</name>
    <dbReference type="NCBI Taxonomy" id="2340916"/>
    <lineage>
        <taxon>Bacteria</taxon>
        <taxon>Bacillati</taxon>
        <taxon>Actinomycetota</taxon>
        <taxon>Actinomycetes</taxon>
        <taxon>Mycobacteriales</taxon>
        <taxon>Nocardiaceae</taxon>
        <taxon>Nocardia</taxon>
    </lineage>
</organism>
<evidence type="ECO:0000256" key="3">
    <source>
        <dbReference type="ARBA" id="ARBA00022840"/>
    </source>
</evidence>
<accession>A0A3A4KCY1</accession>
<dbReference type="GO" id="GO:0046872">
    <property type="term" value="F:metal ion binding"/>
    <property type="evidence" value="ECO:0007669"/>
    <property type="project" value="InterPro"/>
</dbReference>
<dbReference type="EMBL" id="QZFU01000036">
    <property type="protein sequence ID" value="RJO70695.1"/>
    <property type="molecule type" value="Genomic_DNA"/>
</dbReference>
<feature type="domain" description="ATP-grasp" evidence="5">
    <location>
        <begin position="114"/>
        <end position="313"/>
    </location>
</feature>
<dbReference type="PROSITE" id="PS50975">
    <property type="entry name" value="ATP_GRASP"/>
    <property type="match status" value="1"/>
</dbReference>
<dbReference type="GO" id="GO:0016874">
    <property type="term" value="F:ligase activity"/>
    <property type="evidence" value="ECO:0007669"/>
    <property type="project" value="UniProtKB-KW"/>
</dbReference>
<dbReference type="RefSeq" id="WP_120043752.1">
    <property type="nucleotide sequence ID" value="NZ_QZFU01000036.1"/>
</dbReference>
<evidence type="ECO:0000313" key="6">
    <source>
        <dbReference type="EMBL" id="RJO70695.1"/>
    </source>
</evidence>
<evidence type="ECO:0000256" key="1">
    <source>
        <dbReference type="ARBA" id="ARBA00022598"/>
    </source>
</evidence>
<dbReference type="AlphaFoldDB" id="A0A3A4KCY1"/>
<keyword evidence="2 4" id="KW-0547">Nucleotide-binding</keyword>
<comment type="caution">
    <text evidence="6">The sequence shown here is derived from an EMBL/GenBank/DDBJ whole genome shotgun (WGS) entry which is preliminary data.</text>
</comment>
<dbReference type="GO" id="GO:0005524">
    <property type="term" value="F:ATP binding"/>
    <property type="evidence" value="ECO:0007669"/>
    <property type="project" value="UniProtKB-UniRule"/>
</dbReference>
<name>A0A3A4KCY1_9NOCA</name>
<gene>
    <name evidence="6" type="ORF">D5S18_26170</name>
</gene>
<keyword evidence="7" id="KW-1185">Reference proteome</keyword>
<dbReference type="InterPro" id="IPR011761">
    <property type="entry name" value="ATP-grasp"/>
</dbReference>
<dbReference type="PANTHER" id="PTHR43585:SF2">
    <property type="entry name" value="ATP-GRASP ENZYME FSQD"/>
    <property type="match status" value="1"/>
</dbReference>
<dbReference type="Gene3D" id="3.30.470.20">
    <property type="entry name" value="ATP-grasp fold, B domain"/>
    <property type="match status" value="1"/>
</dbReference>
<dbReference type="NCBIfam" id="NF005543">
    <property type="entry name" value="PRK07206.1"/>
    <property type="match status" value="1"/>
</dbReference>
<dbReference type="Pfam" id="PF13535">
    <property type="entry name" value="ATP-grasp_4"/>
    <property type="match status" value="1"/>
</dbReference>
<evidence type="ECO:0000259" key="5">
    <source>
        <dbReference type="PROSITE" id="PS50975"/>
    </source>
</evidence>
<dbReference type="InterPro" id="IPR052032">
    <property type="entry name" value="ATP-dep_AA_Ligase"/>
</dbReference>
<dbReference type="PANTHER" id="PTHR43585">
    <property type="entry name" value="FUMIPYRROLE BIOSYNTHESIS PROTEIN C"/>
    <property type="match status" value="1"/>
</dbReference>
<evidence type="ECO:0000313" key="7">
    <source>
        <dbReference type="Proteomes" id="UP000266677"/>
    </source>
</evidence>